<name>A0A1S3IQ81_LINAN</name>
<dbReference type="AlphaFoldDB" id="A0A1S3IQ81"/>
<evidence type="ECO:0000256" key="1">
    <source>
        <dbReference type="ARBA" id="ARBA00008601"/>
    </source>
</evidence>
<organism evidence="7 8">
    <name type="scientific">Lingula anatina</name>
    <name type="common">Brachiopod</name>
    <name type="synonym">Lingula unguis</name>
    <dbReference type="NCBI Taxonomy" id="7574"/>
    <lineage>
        <taxon>Eukaryota</taxon>
        <taxon>Metazoa</taxon>
        <taxon>Spiralia</taxon>
        <taxon>Lophotrochozoa</taxon>
        <taxon>Brachiopoda</taxon>
        <taxon>Linguliformea</taxon>
        <taxon>Lingulata</taxon>
        <taxon>Lingulida</taxon>
        <taxon>Linguloidea</taxon>
        <taxon>Lingulidae</taxon>
        <taxon>Lingula</taxon>
    </lineage>
</organism>
<dbReference type="GO" id="GO:0043409">
    <property type="term" value="P:negative regulation of MAPK cascade"/>
    <property type="evidence" value="ECO:0007669"/>
    <property type="project" value="TreeGrafter"/>
</dbReference>
<dbReference type="Pfam" id="PF00782">
    <property type="entry name" value="DSPc"/>
    <property type="match status" value="1"/>
</dbReference>
<dbReference type="PROSITE" id="PS50054">
    <property type="entry name" value="TYR_PHOSPHATASE_DUAL"/>
    <property type="match status" value="1"/>
</dbReference>
<feature type="compositionally biased region" description="Low complexity" evidence="5">
    <location>
        <begin position="195"/>
        <end position="209"/>
    </location>
</feature>
<feature type="region of interest" description="Disordered" evidence="5">
    <location>
        <begin position="180"/>
        <end position="235"/>
    </location>
</feature>
<dbReference type="PANTHER" id="PTHR10159:SF519">
    <property type="entry name" value="DUAL SPECIFICITY PROTEIN PHOSPHATASE MPK3"/>
    <property type="match status" value="1"/>
</dbReference>
<evidence type="ECO:0000313" key="7">
    <source>
        <dbReference type="Proteomes" id="UP000085678"/>
    </source>
</evidence>
<keyword evidence="3" id="KW-0378">Hydrolase</keyword>
<feature type="region of interest" description="Disordered" evidence="5">
    <location>
        <begin position="142"/>
        <end position="163"/>
    </location>
</feature>
<dbReference type="KEGG" id="lak:106166385"/>
<dbReference type="Proteomes" id="UP000085678">
    <property type="component" value="Unplaced"/>
</dbReference>
<evidence type="ECO:0000256" key="4">
    <source>
        <dbReference type="ARBA" id="ARBA00022912"/>
    </source>
</evidence>
<feature type="compositionally biased region" description="Basic and acidic residues" evidence="5">
    <location>
        <begin position="1"/>
        <end position="15"/>
    </location>
</feature>
<dbReference type="Gene3D" id="3.90.190.10">
    <property type="entry name" value="Protein tyrosine phosphatase superfamily"/>
    <property type="match status" value="1"/>
</dbReference>
<gene>
    <name evidence="8" type="primary">LOC106166385</name>
</gene>
<dbReference type="SUPFAM" id="SSF52799">
    <property type="entry name" value="(Phosphotyrosine protein) phosphatases II"/>
    <property type="match status" value="1"/>
</dbReference>
<reference evidence="8" key="1">
    <citation type="submission" date="2025-08" db="UniProtKB">
        <authorList>
            <consortium name="RefSeq"/>
        </authorList>
    </citation>
    <scope>IDENTIFICATION</scope>
    <source>
        <tissue evidence="8">Gonads</tissue>
    </source>
</reference>
<feature type="compositionally biased region" description="Basic residues" evidence="5">
    <location>
        <begin position="213"/>
        <end position="223"/>
    </location>
</feature>
<dbReference type="PANTHER" id="PTHR10159">
    <property type="entry name" value="DUAL SPECIFICITY PROTEIN PHOSPHATASE"/>
    <property type="match status" value="1"/>
</dbReference>
<dbReference type="InterPro" id="IPR000340">
    <property type="entry name" value="Dual-sp_phosphatase_cat-dom"/>
</dbReference>
<dbReference type="STRING" id="7574.A0A1S3IQ81"/>
<dbReference type="GO" id="GO:0033550">
    <property type="term" value="F:MAP kinase tyrosine phosphatase activity"/>
    <property type="evidence" value="ECO:0007669"/>
    <property type="project" value="TreeGrafter"/>
</dbReference>
<accession>A0A1S3IQ81</accession>
<feature type="compositionally biased region" description="Low complexity" evidence="5">
    <location>
        <begin position="31"/>
        <end position="43"/>
    </location>
</feature>
<dbReference type="GO" id="GO:0017017">
    <property type="term" value="F:MAP kinase tyrosine/serine/threonine phosphatase activity"/>
    <property type="evidence" value="ECO:0007669"/>
    <property type="project" value="TreeGrafter"/>
</dbReference>
<proteinExistence type="inferred from homology"/>
<dbReference type="EC" id="3.1.3.48" evidence="2"/>
<evidence type="ECO:0000256" key="3">
    <source>
        <dbReference type="ARBA" id="ARBA00022801"/>
    </source>
</evidence>
<feature type="region of interest" description="Disordered" evidence="5">
    <location>
        <begin position="1"/>
        <end position="44"/>
    </location>
</feature>
<sequence length="437" mass="49330">MKHGSHNDPSCRDNNRCNNLSIGSFEESDRSSTVTLSSQGSSTNISLSSIYQEAFKFSIPNVPEFQQEEMSKDGLVSPSDSTKQREHDAIRSFPKLKKSISEIGEFRVRKNSCPAKQEANHAAQQTRSEDLRQLRRAASIELRSCKTSPMLPHKSPPVASPKAFPKKNIFVTSLTRSRPSSVCSETNEEDFPQRSNSQSKSAPSLSLSLKQHTSPHAKPKKSKSLSEEPPSRRPAWVSGISKCLTDASQKFYRNEHISQLSDFLFIGDIRGGYNEWIMCRLGIASIVDLSNPNKKDLMTFKQMYYPCVCPPNVSHARARLNIAINDTHNEKIDCYFRDINIFIEGARTRNKKVLICSYYGKSRSATVAIQYLMSFNGMTLEQSYGHVKYHRPETDINGGFWLTLAALDRELQQARLQSPKHSKELEVSDVTFRMSDC</sequence>
<dbReference type="RefSeq" id="XP_013400380.1">
    <property type="nucleotide sequence ID" value="XM_013544926.1"/>
</dbReference>
<dbReference type="InParanoid" id="A0A1S3IQ81"/>
<dbReference type="OrthoDB" id="2017893at2759"/>
<feature type="region of interest" description="Disordered" evidence="5">
    <location>
        <begin position="111"/>
        <end position="130"/>
    </location>
</feature>
<evidence type="ECO:0000313" key="8">
    <source>
        <dbReference type="RefSeq" id="XP_013400380.1"/>
    </source>
</evidence>
<keyword evidence="4" id="KW-0904">Protein phosphatase</keyword>
<dbReference type="CDD" id="cd14498">
    <property type="entry name" value="DSP"/>
    <property type="match status" value="1"/>
</dbReference>
<dbReference type="GeneID" id="106166385"/>
<evidence type="ECO:0000256" key="5">
    <source>
        <dbReference type="SAM" id="MobiDB-lite"/>
    </source>
</evidence>
<evidence type="ECO:0000259" key="6">
    <source>
        <dbReference type="PROSITE" id="PS50054"/>
    </source>
</evidence>
<dbReference type="GO" id="GO:0005829">
    <property type="term" value="C:cytosol"/>
    <property type="evidence" value="ECO:0007669"/>
    <property type="project" value="TreeGrafter"/>
</dbReference>
<evidence type="ECO:0000256" key="2">
    <source>
        <dbReference type="ARBA" id="ARBA00013064"/>
    </source>
</evidence>
<dbReference type="GO" id="GO:0008330">
    <property type="term" value="F:protein tyrosine/threonine phosphatase activity"/>
    <property type="evidence" value="ECO:0007669"/>
    <property type="project" value="TreeGrafter"/>
</dbReference>
<protein>
    <recommendedName>
        <fullName evidence="2">protein-tyrosine-phosphatase</fullName>
        <ecNumber evidence="2">3.1.3.48</ecNumber>
    </recommendedName>
</protein>
<keyword evidence="7" id="KW-1185">Reference proteome</keyword>
<feature type="domain" description="Tyrosine-protein phosphatase" evidence="6">
    <location>
        <begin position="256"/>
        <end position="413"/>
    </location>
</feature>
<feature type="region of interest" description="Disordered" evidence="5">
    <location>
        <begin position="66"/>
        <end position="88"/>
    </location>
</feature>
<dbReference type="SMART" id="SM00195">
    <property type="entry name" value="DSPc"/>
    <property type="match status" value="1"/>
</dbReference>
<dbReference type="InterPro" id="IPR029021">
    <property type="entry name" value="Prot-tyrosine_phosphatase-like"/>
</dbReference>
<dbReference type="InterPro" id="IPR020422">
    <property type="entry name" value="TYR_PHOSPHATASE_DUAL_dom"/>
</dbReference>
<comment type="similarity">
    <text evidence="1">Belongs to the protein-tyrosine phosphatase family. Non-receptor class dual specificity subfamily.</text>
</comment>